<evidence type="ECO:0008006" key="3">
    <source>
        <dbReference type="Google" id="ProtNLM"/>
    </source>
</evidence>
<evidence type="ECO:0000313" key="2">
    <source>
        <dbReference type="Proteomes" id="UP000828390"/>
    </source>
</evidence>
<reference evidence="1" key="1">
    <citation type="journal article" date="2019" name="bioRxiv">
        <title>The Genome of the Zebra Mussel, Dreissena polymorpha: A Resource for Invasive Species Research.</title>
        <authorList>
            <person name="McCartney M.A."/>
            <person name="Auch B."/>
            <person name="Kono T."/>
            <person name="Mallez S."/>
            <person name="Zhang Y."/>
            <person name="Obille A."/>
            <person name="Becker A."/>
            <person name="Abrahante J.E."/>
            <person name="Garbe J."/>
            <person name="Badalamenti J.P."/>
            <person name="Herman A."/>
            <person name="Mangelson H."/>
            <person name="Liachko I."/>
            <person name="Sullivan S."/>
            <person name="Sone E.D."/>
            <person name="Koren S."/>
            <person name="Silverstein K.A.T."/>
            <person name="Beckman K.B."/>
            <person name="Gohl D.M."/>
        </authorList>
    </citation>
    <scope>NUCLEOTIDE SEQUENCE</scope>
    <source>
        <strain evidence="1">Duluth1</strain>
        <tissue evidence="1">Whole animal</tissue>
    </source>
</reference>
<proteinExistence type="predicted"/>
<accession>A0A9D4DCV4</accession>
<dbReference type="Proteomes" id="UP000828390">
    <property type="component" value="Unassembled WGS sequence"/>
</dbReference>
<sequence>MGSRSSTVPSFYKISAYSTGSSTDTSNASFGKNWKNEIFLEISTGKGLKYDDIRDNEELLTKFKDFVGVHEKINKVRMYRTRLFVFYAFCEYWLHHLFVVFETDKYGWSIEKHSDVITIQLNDDKCHVQRYLVQKRRLCQTLVAEGEGRMSVYDLIKWLKGEDELNNTYHVMSSNCKLFANRVFEHLIQKQRSSKL</sequence>
<gene>
    <name evidence="1" type="ORF">DPMN_049110</name>
</gene>
<keyword evidence="2" id="KW-1185">Reference proteome</keyword>
<reference evidence="1" key="2">
    <citation type="submission" date="2020-11" db="EMBL/GenBank/DDBJ databases">
        <authorList>
            <person name="McCartney M.A."/>
            <person name="Auch B."/>
            <person name="Kono T."/>
            <person name="Mallez S."/>
            <person name="Becker A."/>
            <person name="Gohl D.M."/>
            <person name="Silverstein K.A.T."/>
            <person name="Koren S."/>
            <person name="Bechman K.B."/>
            <person name="Herman A."/>
            <person name="Abrahante J.E."/>
            <person name="Garbe J."/>
        </authorList>
    </citation>
    <scope>NUCLEOTIDE SEQUENCE</scope>
    <source>
        <strain evidence="1">Duluth1</strain>
        <tissue evidence="1">Whole animal</tissue>
    </source>
</reference>
<organism evidence="1 2">
    <name type="scientific">Dreissena polymorpha</name>
    <name type="common">Zebra mussel</name>
    <name type="synonym">Mytilus polymorpha</name>
    <dbReference type="NCBI Taxonomy" id="45954"/>
    <lineage>
        <taxon>Eukaryota</taxon>
        <taxon>Metazoa</taxon>
        <taxon>Spiralia</taxon>
        <taxon>Lophotrochozoa</taxon>
        <taxon>Mollusca</taxon>
        <taxon>Bivalvia</taxon>
        <taxon>Autobranchia</taxon>
        <taxon>Heteroconchia</taxon>
        <taxon>Euheterodonta</taxon>
        <taxon>Imparidentia</taxon>
        <taxon>Neoheterodontei</taxon>
        <taxon>Myida</taxon>
        <taxon>Dreissenoidea</taxon>
        <taxon>Dreissenidae</taxon>
        <taxon>Dreissena</taxon>
    </lineage>
</organism>
<dbReference type="AlphaFoldDB" id="A0A9D4DCV4"/>
<comment type="caution">
    <text evidence="1">The sequence shown here is derived from an EMBL/GenBank/DDBJ whole genome shotgun (WGS) entry which is preliminary data.</text>
</comment>
<name>A0A9D4DCV4_DREPO</name>
<dbReference type="EMBL" id="JAIWYP010000011">
    <property type="protein sequence ID" value="KAH3742369.1"/>
    <property type="molecule type" value="Genomic_DNA"/>
</dbReference>
<protein>
    <recommendedName>
        <fullName evidence="3">PPPDE domain-containing protein</fullName>
    </recommendedName>
</protein>
<evidence type="ECO:0000313" key="1">
    <source>
        <dbReference type="EMBL" id="KAH3742369.1"/>
    </source>
</evidence>